<evidence type="ECO:0008006" key="4">
    <source>
        <dbReference type="Google" id="ProtNLM"/>
    </source>
</evidence>
<organism evidence="2 3">
    <name type="scientific">Paracoccus broussonetiae subsp. drimophilus</name>
    <dbReference type="NCBI Taxonomy" id="3373869"/>
    <lineage>
        <taxon>Bacteria</taxon>
        <taxon>Pseudomonadati</taxon>
        <taxon>Pseudomonadota</taxon>
        <taxon>Alphaproteobacteria</taxon>
        <taxon>Rhodobacterales</taxon>
        <taxon>Paracoccaceae</taxon>
        <taxon>Paracoccus</taxon>
        <taxon>Paracoccus broussonetiae</taxon>
    </lineage>
</organism>
<dbReference type="EMBL" id="JBIMPR010000010">
    <property type="protein sequence ID" value="MFH5775295.1"/>
    <property type="molecule type" value="Genomic_DNA"/>
</dbReference>
<reference evidence="2 3" key="1">
    <citation type="submission" date="2024-10" db="EMBL/GenBank/DDBJ databases">
        <title>Paracoccus drimophilus sp. nov., a novel bacterium from corn roots in Hunan.</title>
        <authorList>
            <person name="Li X."/>
        </authorList>
    </citation>
    <scope>NUCLEOTIDE SEQUENCE [LARGE SCALE GENOMIC DNA]</scope>
    <source>
        <strain evidence="2 3">NGMCC 1.201697</strain>
    </source>
</reference>
<name>A0ABW7LPS1_9RHOB</name>
<keyword evidence="1" id="KW-0732">Signal</keyword>
<accession>A0ABW7LPS1</accession>
<dbReference type="Proteomes" id="UP001609376">
    <property type="component" value="Unassembled WGS sequence"/>
</dbReference>
<proteinExistence type="predicted"/>
<feature type="signal peptide" evidence="1">
    <location>
        <begin position="1"/>
        <end position="25"/>
    </location>
</feature>
<comment type="caution">
    <text evidence="2">The sequence shown here is derived from an EMBL/GenBank/DDBJ whole genome shotgun (WGS) entry which is preliminary data.</text>
</comment>
<evidence type="ECO:0000256" key="1">
    <source>
        <dbReference type="SAM" id="SignalP"/>
    </source>
</evidence>
<feature type="chain" id="PRO_5045065856" description="CopL family metal-binding regulatory protein" evidence="1">
    <location>
        <begin position="26"/>
        <end position="120"/>
    </location>
</feature>
<dbReference type="RefSeq" id="WP_395134519.1">
    <property type="nucleotide sequence ID" value="NZ_JBIMPR010000010.1"/>
</dbReference>
<evidence type="ECO:0000313" key="3">
    <source>
        <dbReference type="Proteomes" id="UP001609376"/>
    </source>
</evidence>
<gene>
    <name evidence="2" type="ORF">ACHFJ0_13665</name>
</gene>
<sequence length="120" mass="12487">MKRFAFIVLAILSLCLAPYMAAAHATGMATGQMTHEMAMDHASAHDAHRGTVVTCHGKGRCGTDAAVCAWVCAGGAAIDPVSPTFRTVPVPRAFHALPAARIGKGMVPPLNERPPNPSSL</sequence>
<protein>
    <recommendedName>
        <fullName evidence="4">CopL family metal-binding regulatory protein</fullName>
    </recommendedName>
</protein>
<evidence type="ECO:0000313" key="2">
    <source>
        <dbReference type="EMBL" id="MFH5775295.1"/>
    </source>
</evidence>
<keyword evidence="3" id="KW-1185">Reference proteome</keyword>